<dbReference type="InterPro" id="IPR002701">
    <property type="entry name" value="CM_II_prokaryot"/>
</dbReference>
<evidence type="ECO:0000256" key="3">
    <source>
        <dbReference type="ARBA" id="ARBA00022729"/>
    </source>
</evidence>
<reference evidence="5 6" key="2">
    <citation type="submission" date="2017-09" db="EMBL/GenBank/DDBJ databases">
        <title>The genome of whitefly Bemisia tabaci, a global crop pest, provides novel insights into virus transmission, host adaptation and insecticide resistance.</title>
        <authorList>
            <person name="Kaur N."/>
            <person name="Kliot A."/>
            <person name="Pinheiro P.V."/>
            <person name="Luan J."/>
            <person name="Zheng Y."/>
            <person name="Liu W."/>
            <person name="Sun H."/>
            <person name="Yang X."/>
            <person name="Xu Y."/>
            <person name="Luo Y."/>
            <person name="Kruse A."/>
            <person name="Fisher T.W."/>
            <person name="Nelson D.R."/>
            <person name="Elimelech M."/>
            <person name="MacCoss M."/>
            <person name="Johnson R."/>
            <person name="Cohen E."/>
            <person name="Hunter W.B."/>
            <person name="Brown J.K."/>
            <person name="Jander G."/>
            <person name="Cilia M."/>
            <person name="Douglas A.E."/>
            <person name="Ghanim M."/>
            <person name="Simmons A.M."/>
            <person name="Wintermantel W.M."/>
            <person name="Ling K.-S."/>
            <person name="Fei Z."/>
        </authorList>
    </citation>
    <scope>NUCLEOTIDE SEQUENCE [LARGE SCALE GENOMIC DNA]</scope>
    <source>
        <strain evidence="5 6">MEAM1</strain>
    </source>
</reference>
<evidence type="ECO:0000313" key="5">
    <source>
        <dbReference type="EMBL" id="ASX26267.1"/>
    </source>
</evidence>
<dbReference type="InterPro" id="IPR008240">
    <property type="entry name" value="Chorismate_mutase_periplasmic"/>
</dbReference>
<proteinExistence type="predicted"/>
<protein>
    <recommendedName>
        <fullName evidence="2">chorismate mutase</fullName>
        <ecNumber evidence="2">5.4.99.5</ecNumber>
    </recommendedName>
</protein>
<accession>A0A249DZD7</accession>
<dbReference type="PROSITE" id="PS51168">
    <property type="entry name" value="CHORISMATE_MUT_2"/>
    <property type="match status" value="1"/>
</dbReference>
<comment type="pathway">
    <text evidence="1">Metabolic intermediate biosynthesis; prephenate biosynthesis; prephenate from chorismate: step 1/1.</text>
</comment>
<dbReference type="RefSeq" id="WP_016857603.1">
    <property type="nucleotide sequence ID" value="NZ_CP016303.1"/>
</dbReference>
<sequence length="160" mass="18554">MSLIGINEIFLLINQRFYYMEDIAAYKAEKQLAIEDLEQEKRILRNAMLLAEQKGITPNSIGSFFSALIHAAKLIQCRYQSDWQKKSITKKHPQNLAQMRYKLIQLNDSLIERVYQALIAGQKFEKTTSGSMIKMIHHPQLSETHKRKIVTALQAIHLIQ</sequence>
<evidence type="ECO:0000256" key="1">
    <source>
        <dbReference type="ARBA" id="ARBA00004817"/>
    </source>
</evidence>
<dbReference type="SUPFAM" id="SSF48600">
    <property type="entry name" value="Chorismate mutase II"/>
    <property type="match status" value="1"/>
</dbReference>
<dbReference type="SMART" id="SM00830">
    <property type="entry name" value="CM_2"/>
    <property type="match status" value="1"/>
</dbReference>
<dbReference type="PANTHER" id="PTHR38041:SF2">
    <property type="entry name" value="SECRETED CHORISMATE MUTASE"/>
    <property type="match status" value="1"/>
</dbReference>
<name>A0A249DZD7_9ENTR</name>
<dbReference type="AlphaFoldDB" id="A0A249DZD7"/>
<dbReference type="GO" id="GO:0046417">
    <property type="term" value="P:chorismate metabolic process"/>
    <property type="evidence" value="ECO:0007669"/>
    <property type="project" value="InterPro"/>
</dbReference>
<dbReference type="EMBL" id="CP016303">
    <property type="protein sequence ID" value="ASX26267.1"/>
    <property type="molecule type" value="Genomic_DNA"/>
</dbReference>
<dbReference type="EC" id="5.4.99.5" evidence="2"/>
<dbReference type="InterPro" id="IPR036263">
    <property type="entry name" value="Chorismate_II_sf"/>
</dbReference>
<dbReference type="Proteomes" id="UP000216438">
    <property type="component" value="Chromosome"/>
</dbReference>
<dbReference type="PANTHER" id="PTHR38041">
    <property type="entry name" value="CHORISMATE MUTASE"/>
    <property type="match status" value="1"/>
</dbReference>
<dbReference type="UniPathway" id="UPA00120">
    <property type="reaction ID" value="UER00203"/>
</dbReference>
<gene>
    <name evidence="5" type="ORF">BA171_04035</name>
</gene>
<dbReference type="OrthoDB" id="8445094at2"/>
<dbReference type="InterPro" id="IPR051331">
    <property type="entry name" value="Chorismate_mutase-related"/>
</dbReference>
<evidence type="ECO:0000256" key="4">
    <source>
        <dbReference type="ARBA" id="ARBA00023235"/>
    </source>
</evidence>
<dbReference type="GO" id="GO:0004106">
    <property type="term" value="F:chorismate mutase activity"/>
    <property type="evidence" value="ECO:0007669"/>
    <property type="project" value="UniProtKB-EC"/>
</dbReference>
<keyword evidence="3" id="KW-0732">Signal</keyword>
<dbReference type="Gene3D" id="1.20.59.10">
    <property type="entry name" value="Chorismate mutase"/>
    <property type="match status" value="1"/>
</dbReference>
<dbReference type="GO" id="GO:0009697">
    <property type="term" value="P:salicylic acid biosynthetic process"/>
    <property type="evidence" value="ECO:0007669"/>
    <property type="project" value="TreeGrafter"/>
</dbReference>
<organism evidence="5 6">
    <name type="scientific">Candidatus Hamiltonella defensa</name>
    <name type="common">Bemisia tabaci</name>
    <dbReference type="NCBI Taxonomy" id="672795"/>
    <lineage>
        <taxon>Bacteria</taxon>
        <taxon>Pseudomonadati</taxon>
        <taxon>Pseudomonadota</taxon>
        <taxon>Gammaproteobacteria</taxon>
        <taxon>Enterobacterales</taxon>
        <taxon>Enterobacteriaceae</taxon>
        <taxon>aphid secondary symbionts</taxon>
        <taxon>Candidatus Williamhamiltonella</taxon>
    </lineage>
</organism>
<evidence type="ECO:0000313" key="6">
    <source>
        <dbReference type="Proteomes" id="UP000216438"/>
    </source>
</evidence>
<reference evidence="6" key="1">
    <citation type="submission" date="2016-06" db="EMBL/GenBank/DDBJ databases">
        <authorList>
            <person name="Chen W."/>
            <person name="Hasegawa D.K."/>
        </authorList>
    </citation>
    <scope>NUCLEOTIDE SEQUENCE [LARGE SCALE GENOMIC DNA]</scope>
    <source>
        <strain evidence="6">MEAM1</strain>
    </source>
</reference>
<keyword evidence="4" id="KW-0413">Isomerase</keyword>
<evidence type="ECO:0000256" key="2">
    <source>
        <dbReference type="ARBA" id="ARBA00012404"/>
    </source>
</evidence>
<dbReference type="NCBIfam" id="TIGR01806">
    <property type="entry name" value="CM_mono2"/>
    <property type="match status" value="1"/>
</dbReference>
<dbReference type="Pfam" id="PF01817">
    <property type="entry name" value="CM_2"/>
    <property type="match status" value="1"/>
</dbReference>
<dbReference type="InterPro" id="IPR036979">
    <property type="entry name" value="CM_dom_sf"/>
</dbReference>